<evidence type="ECO:0000313" key="2">
    <source>
        <dbReference type="EMBL" id="MEL1254105.1"/>
    </source>
</evidence>
<feature type="compositionally biased region" description="Acidic residues" evidence="1">
    <location>
        <begin position="47"/>
        <end position="63"/>
    </location>
</feature>
<evidence type="ECO:0000313" key="3">
    <source>
        <dbReference type="Proteomes" id="UP001485226"/>
    </source>
</evidence>
<evidence type="ECO:0000256" key="1">
    <source>
        <dbReference type="SAM" id="MobiDB-lite"/>
    </source>
</evidence>
<feature type="region of interest" description="Disordered" evidence="1">
    <location>
        <begin position="1"/>
        <end position="63"/>
    </location>
</feature>
<feature type="compositionally biased region" description="Polar residues" evidence="1">
    <location>
        <begin position="16"/>
        <end position="25"/>
    </location>
</feature>
<comment type="caution">
    <text evidence="2">The sequence shown here is derived from an EMBL/GenBank/DDBJ whole genome shotgun (WGS) entry which is preliminary data.</text>
</comment>
<dbReference type="RefSeq" id="WP_341692119.1">
    <property type="nucleotide sequence ID" value="NZ_JBBYHS010000009.1"/>
</dbReference>
<sequence length="63" mass="7174">MGKARTNPAEQKAVDNRSNQLNPNNGKYMMSRQKSAGKPTAGKDDPCDWDEDTFGDDWEYNYD</sequence>
<proteinExistence type="predicted"/>
<keyword evidence="3" id="KW-1185">Reference proteome</keyword>
<gene>
    <name evidence="2" type="ORF">AAEO57_09985</name>
</gene>
<organism evidence="2 3">
    <name type="scientific">Flavobacterium calami</name>
    <dbReference type="NCBI Taxonomy" id="3139144"/>
    <lineage>
        <taxon>Bacteria</taxon>
        <taxon>Pseudomonadati</taxon>
        <taxon>Bacteroidota</taxon>
        <taxon>Flavobacteriia</taxon>
        <taxon>Flavobacteriales</taxon>
        <taxon>Flavobacteriaceae</taxon>
        <taxon>Flavobacterium</taxon>
    </lineage>
</organism>
<protein>
    <submittedName>
        <fullName evidence="2">Uncharacterized protein</fullName>
    </submittedName>
</protein>
<reference evidence="2 3" key="1">
    <citation type="submission" date="2024-04" db="EMBL/GenBank/DDBJ databases">
        <title>Flavobacterium sp. DGU38 16S ribosomal RNA gene Genome sequencing and assembly.</title>
        <authorList>
            <person name="Park S."/>
        </authorList>
    </citation>
    <scope>NUCLEOTIDE SEQUENCE [LARGE SCALE GENOMIC DNA]</scope>
    <source>
        <strain evidence="2 3">DGU38</strain>
    </source>
</reference>
<accession>A0ABU9INU1</accession>
<dbReference type="EMBL" id="JBBYHS010000009">
    <property type="protein sequence ID" value="MEL1254105.1"/>
    <property type="molecule type" value="Genomic_DNA"/>
</dbReference>
<dbReference type="Proteomes" id="UP001485226">
    <property type="component" value="Unassembled WGS sequence"/>
</dbReference>
<name>A0ABU9INU1_9FLAO</name>